<name>A0A9P5NE09_GYMJU</name>
<dbReference type="Proteomes" id="UP000724874">
    <property type="component" value="Unassembled WGS sequence"/>
</dbReference>
<organism evidence="2 3">
    <name type="scientific">Gymnopilus junonius</name>
    <name type="common">Spectacular rustgill mushroom</name>
    <name type="synonym">Gymnopilus spectabilis subsp. junonius</name>
    <dbReference type="NCBI Taxonomy" id="109634"/>
    <lineage>
        <taxon>Eukaryota</taxon>
        <taxon>Fungi</taxon>
        <taxon>Dikarya</taxon>
        <taxon>Basidiomycota</taxon>
        <taxon>Agaricomycotina</taxon>
        <taxon>Agaricomycetes</taxon>
        <taxon>Agaricomycetidae</taxon>
        <taxon>Agaricales</taxon>
        <taxon>Agaricineae</taxon>
        <taxon>Hymenogastraceae</taxon>
        <taxon>Gymnopilus</taxon>
    </lineage>
</organism>
<feature type="transmembrane region" description="Helical" evidence="1">
    <location>
        <begin position="117"/>
        <end position="137"/>
    </location>
</feature>
<keyword evidence="1" id="KW-1133">Transmembrane helix</keyword>
<reference evidence="2" key="1">
    <citation type="submission" date="2020-11" db="EMBL/GenBank/DDBJ databases">
        <authorList>
            <consortium name="DOE Joint Genome Institute"/>
            <person name="Ahrendt S."/>
            <person name="Riley R."/>
            <person name="Andreopoulos W."/>
            <person name="LaButti K."/>
            <person name="Pangilinan J."/>
            <person name="Ruiz-duenas F.J."/>
            <person name="Barrasa J.M."/>
            <person name="Sanchez-Garcia M."/>
            <person name="Camarero S."/>
            <person name="Miyauchi S."/>
            <person name="Serrano A."/>
            <person name="Linde D."/>
            <person name="Babiker R."/>
            <person name="Drula E."/>
            <person name="Ayuso-Fernandez I."/>
            <person name="Pacheco R."/>
            <person name="Padilla G."/>
            <person name="Ferreira P."/>
            <person name="Barriuso J."/>
            <person name="Kellner H."/>
            <person name="Castanera R."/>
            <person name="Alfaro M."/>
            <person name="Ramirez L."/>
            <person name="Pisabarro A.G."/>
            <person name="Kuo A."/>
            <person name="Tritt A."/>
            <person name="Lipzen A."/>
            <person name="He G."/>
            <person name="Yan M."/>
            <person name="Ng V."/>
            <person name="Cullen D."/>
            <person name="Martin F."/>
            <person name="Rosso M.-N."/>
            <person name="Henrissat B."/>
            <person name="Hibbett D."/>
            <person name="Martinez A.T."/>
            <person name="Grigoriev I.V."/>
        </authorList>
    </citation>
    <scope>NUCLEOTIDE SEQUENCE</scope>
    <source>
        <strain evidence="2">AH 44721</strain>
    </source>
</reference>
<feature type="transmembrane region" description="Helical" evidence="1">
    <location>
        <begin position="80"/>
        <end position="97"/>
    </location>
</feature>
<feature type="transmembrane region" description="Helical" evidence="1">
    <location>
        <begin position="42"/>
        <end position="59"/>
    </location>
</feature>
<feature type="transmembrane region" description="Helical" evidence="1">
    <location>
        <begin position="144"/>
        <end position="163"/>
    </location>
</feature>
<keyword evidence="1" id="KW-0812">Transmembrane</keyword>
<evidence type="ECO:0000256" key="1">
    <source>
        <dbReference type="SAM" id="Phobius"/>
    </source>
</evidence>
<dbReference type="AlphaFoldDB" id="A0A9P5NE09"/>
<feature type="transmembrane region" description="Helical" evidence="1">
    <location>
        <begin position="7"/>
        <end position="30"/>
    </location>
</feature>
<accession>A0A9P5NE09</accession>
<sequence>MSNPSNYRAVAALLLLDFGPCYIVPVGIPIRLGERVLPPTKFIYMWARYFALTALMNALRDEDFNEKCDLRRTPIEAAPLGAVVFLAHFALWLTTFMKRNIVQGNNTAVMDTLVNTGNWSFSVLSVISTVTIAYCFATRTVNPVIIFVLPATLVSLTSCKMVINMRRLKSESTTASPIDSEDFVLTTFISTSFE</sequence>
<dbReference type="EMBL" id="JADNYJ010000161">
    <property type="protein sequence ID" value="KAF8878153.1"/>
    <property type="molecule type" value="Genomic_DNA"/>
</dbReference>
<dbReference type="OrthoDB" id="3044561at2759"/>
<keyword evidence="3" id="KW-1185">Reference proteome</keyword>
<comment type="caution">
    <text evidence="2">The sequence shown here is derived from an EMBL/GenBank/DDBJ whole genome shotgun (WGS) entry which is preliminary data.</text>
</comment>
<protein>
    <submittedName>
        <fullName evidence="2">Uncharacterized protein</fullName>
    </submittedName>
</protein>
<keyword evidence="1" id="KW-0472">Membrane</keyword>
<evidence type="ECO:0000313" key="3">
    <source>
        <dbReference type="Proteomes" id="UP000724874"/>
    </source>
</evidence>
<gene>
    <name evidence="2" type="ORF">CPB84DRAFT_1852420</name>
</gene>
<proteinExistence type="predicted"/>
<evidence type="ECO:0000313" key="2">
    <source>
        <dbReference type="EMBL" id="KAF8878153.1"/>
    </source>
</evidence>